<dbReference type="Proteomes" id="UP000183952">
    <property type="component" value="Unassembled WGS sequence"/>
</dbReference>
<evidence type="ECO:0000313" key="3">
    <source>
        <dbReference type="Proteomes" id="UP000183952"/>
    </source>
</evidence>
<name>A0A1M6JBY6_9CLOT</name>
<proteinExistence type="predicted"/>
<dbReference type="EMBL" id="FRAD01000003">
    <property type="protein sequence ID" value="SHJ44201.1"/>
    <property type="molecule type" value="Genomic_DNA"/>
</dbReference>
<dbReference type="Gene3D" id="2.30.30.240">
    <property type="entry name" value="PRC-barrel domain"/>
    <property type="match status" value="1"/>
</dbReference>
<evidence type="ECO:0000313" key="2">
    <source>
        <dbReference type="EMBL" id="SHJ44201.1"/>
    </source>
</evidence>
<protein>
    <submittedName>
        <fullName evidence="2">Sporulation protein, YlmC/YmxH family</fullName>
    </submittedName>
</protein>
<dbReference type="Pfam" id="PF05239">
    <property type="entry name" value="PRC"/>
    <property type="match status" value="1"/>
</dbReference>
<evidence type="ECO:0000259" key="1">
    <source>
        <dbReference type="Pfam" id="PF05239"/>
    </source>
</evidence>
<dbReference type="STRING" id="1121331.SAMN02745248_00129"/>
<organism evidence="2 3">
    <name type="scientific">Hathewaya proteolytica DSM 3090</name>
    <dbReference type="NCBI Taxonomy" id="1121331"/>
    <lineage>
        <taxon>Bacteria</taxon>
        <taxon>Bacillati</taxon>
        <taxon>Bacillota</taxon>
        <taxon>Clostridia</taxon>
        <taxon>Eubacteriales</taxon>
        <taxon>Clostridiaceae</taxon>
        <taxon>Hathewaya</taxon>
    </lineage>
</organism>
<keyword evidence="3" id="KW-1185">Reference proteome</keyword>
<dbReference type="InterPro" id="IPR011033">
    <property type="entry name" value="PRC_barrel-like_sf"/>
</dbReference>
<dbReference type="NCBIfam" id="TIGR02888">
    <property type="entry name" value="spore_YlmC_YmxH"/>
    <property type="match status" value="1"/>
</dbReference>
<reference evidence="2 3" key="1">
    <citation type="submission" date="2016-11" db="EMBL/GenBank/DDBJ databases">
        <authorList>
            <person name="Jaros S."/>
            <person name="Januszkiewicz K."/>
            <person name="Wedrychowicz H."/>
        </authorList>
    </citation>
    <scope>NUCLEOTIDE SEQUENCE [LARGE SCALE GENOMIC DNA]</scope>
    <source>
        <strain evidence="2 3">DSM 3090</strain>
    </source>
</reference>
<dbReference type="PANTHER" id="PTHR40061:SF1">
    <property type="entry name" value="SPORULATION PROTEIN YLMC-RELATED"/>
    <property type="match status" value="1"/>
</dbReference>
<dbReference type="AlphaFoldDB" id="A0A1M6JBY6"/>
<dbReference type="RefSeq" id="WP_072901178.1">
    <property type="nucleotide sequence ID" value="NZ_FRAD01000003.1"/>
</dbReference>
<dbReference type="OrthoDB" id="6024937at2"/>
<gene>
    <name evidence="2" type="ORF">SAMN02745248_00129</name>
</gene>
<sequence length="101" mass="11917">MEKTFEKELYLINNLNNMQVVDINTGKIIGFICDMVVDCDDYRIKSIVIPTERKTWFKKGEYIKIPWERIHKIGIDVILVSLNCEEYEESLKCTDIVLNNE</sequence>
<dbReference type="InterPro" id="IPR027275">
    <property type="entry name" value="PRC-brl_dom"/>
</dbReference>
<accession>A0A1M6JBY6</accession>
<dbReference type="InterPro" id="IPR014238">
    <property type="entry name" value="Spore_YlmC/YmxH"/>
</dbReference>
<dbReference type="SUPFAM" id="SSF50346">
    <property type="entry name" value="PRC-barrel domain"/>
    <property type="match status" value="1"/>
</dbReference>
<feature type="domain" description="PRC-barrel" evidence="1">
    <location>
        <begin position="9"/>
        <end position="80"/>
    </location>
</feature>
<dbReference type="PANTHER" id="PTHR40061">
    <property type="entry name" value="SPORULATION PROTEIN YLMC-RELATED"/>
    <property type="match status" value="1"/>
</dbReference>